<evidence type="ECO:0000256" key="1">
    <source>
        <dbReference type="SAM" id="MobiDB-lite"/>
    </source>
</evidence>
<sequence length="249" mass="26716">MMRTIVLATQKGGSGKSTLAMGLAVAAQQAGEIVRLIETDPQGTLSYWQSCRGLAEPLVEPIQQPADIARRLDAFARGGVTLAVIDTSSGINELTRAAIEQADLCLVPARPCVADIIASAPTVKIIRASHRRFAFVLNQAPHRGPRASEAANALCHNDRDLADVVAKPLVTLRNDHQDALAAGLGVTEFHASGKSASEIRLLWQWVETRLIEGDESRMRLSPRTERHSLRTNAVATSANEASSSWDAGL</sequence>
<dbReference type="Gene3D" id="3.40.50.300">
    <property type="entry name" value="P-loop containing nucleotide triphosphate hydrolases"/>
    <property type="match status" value="1"/>
</dbReference>
<comment type="caution">
    <text evidence="3">The sequence shown here is derived from an EMBL/GenBank/DDBJ whole genome shotgun (WGS) entry which is preliminary data.</text>
</comment>
<accession>A0ABS5GB56</accession>
<feature type="region of interest" description="Disordered" evidence="1">
    <location>
        <begin position="230"/>
        <end position="249"/>
    </location>
</feature>
<organism evidence="3 4">
    <name type="scientific">Bradyrhizobium denitrificans</name>
    <dbReference type="NCBI Taxonomy" id="2734912"/>
    <lineage>
        <taxon>Bacteria</taxon>
        <taxon>Pseudomonadati</taxon>
        <taxon>Pseudomonadota</taxon>
        <taxon>Alphaproteobacteria</taxon>
        <taxon>Hyphomicrobiales</taxon>
        <taxon>Nitrobacteraceae</taxon>
        <taxon>Bradyrhizobium</taxon>
    </lineage>
</organism>
<dbReference type="CDD" id="cd02042">
    <property type="entry name" value="ParAB_family"/>
    <property type="match status" value="1"/>
</dbReference>
<dbReference type="InterPro" id="IPR050678">
    <property type="entry name" value="DNA_Partitioning_ATPase"/>
</dbReference>
<dbReference type="InterPro" id="IPR027417">
    <property type="entry name" value="P-loop_NTPase"/>
</dbReference>
<dbReference type="SUPFAM" id="SSF52540">
    <property type="entry name" value="P-loop containing nucleoside triphosphate hydrolases"/>
    <property type="match status" value="1"/>
</dbReference>
<dbReference type="PANTHER" id="PTHR13696">
    <property type="entry name" value="P-LOOP CONTAINING NUCLEOSIDE TRIPHOSPHATE HYDROLASE"/>
    <property type="match status" value="1"/>
</dbReference>
<gene>
    <name evidence="3" type="ORF">JQ619_22700</name>
</gene>
<keyword evidence="4" id="KW-1185">Reference proteome</keyword>
<dbReference type="InterPro" id="IPR002586">
    <property type="entry name" value="CobQ/CobB/MinD/ParA_Nub-bd_dom"/>
</dbReference>
<dbReference type="EMBL" id="JAFCLK010000022">
    <property type="protein sequence ID" value="MBR1138577.1"/>
    <property type="molecule type" value="Genomic_DNA"/>
</dbReference>
<evidence type="ECO:0000259" key="2">
    <source>
        <dbReference type="Pfam" id="PF01656"/>
    </source>
</evidence>
<evidence type="ECO:0000313" key="4">
    <source>
        <dbReference type="Proteomes" id="UP001314635"/>
    </source>
</evidence>
<proteinExistence type="predicted"/>
<evidence type="ECO:0000313" key="3">
    <source>
        <dbReference type="EMBL" id="MBR1138577.1"/>
    </source>
</evidence>
<dbReference type="Proteomes" id="UP001314635">
    <property type="component" value="Unassembled WGS sequence"/>
</dbReference>
<dbReference type="PIRSF" id="PIRSF009320">
    <property type="entry name" value="Nuc_binding_HP_1000"/>
    <property type="match status" value="1"/>
</dbReference>
<reference evidence="4" key="1">
    <citation type="journal article" date="2021" name="ISME J.">
        <title>Evolutionary origin and ecological implication of a unique nif island in free-living Bradyrhizobium lineages.</title>
        <authorList>
            <person name="Tao J."/>
        </authorList>
    </citation>
    <scope>NUCLEOTIDE SEQUENCE [LARGE SCALE GENOMIC DNA]</scope>
    <source>
        <strain evidence="4">SZCCT0094</strain>
    </source>
</reference>
<dbReference type="Pfam" id="PF01656">
    <property type="entry name" value="CbiA"/>
    <property type="match status" value="1"/>
</dbReference>
<name>A0ABS5GB56_9BRAD</name>
<dbReference type="PANTHER" id="PTHR13696:SF96">
    <property type="entry name" value="COBQ_COBB_MIND_PARA NUCLEOTIDE BINDING DOMAIN-CONTAINING PROTEIN"/>
    <property type="match status" value="1"/>
</dbReference>
<feature type="domain" description="CobQ/CobB/MinD/ParA nucleotide binding" evidence="2">
    <location>
        <begin position="5"/>
        <end position="87"/>
    </location>
</feature>
<protein>
    <submittedName>
        <fullName evidence="3">AAA family ATPase</fullName>
    </submittedName>
</protein>